<keyword evidence="1" id="KW-0472">Membrane</keyword>
<proteinExistence type="predicted"/>
<dbReference type="KEGG" id="arf:AR1Y2_2447"/>
<dbReference type="EMBL" id="CP040058">
    <property type="protein sequence ID" value="QCP35901.1"/>
    <property type="molecule type" value="Genomic_DNA"/>
</dbReference>
<evidence type="ECO:0000313" key="3">
    <source>
        <dbReference type="Proteomes" id="UP000298653"/>
    </source>
</evidence>
<evidence type="ECO:0000256" key="1">
    <source>
        <dbReference type="SAM" id="Phobius"/>
    </source>
</evidence>
<sequence>MIHQTTSYKRQTKKRSRANVCFCLASLFLVIAPGPLS</sequence>
<protein>
    <submittedName>
        <fullName evidence="2">Uncharacterized protein</fullName>
    </submittedName>
</protein>
<keyword evidence="1" id="KW-1133">Transmembrane helix</keyword>
<feature type="transmembrane region" description="Helical" evidence="1">
    <location>
        <begin position="20"/>
        <end position="36"/>
    </location>
</feature>
<name>A0A4P8IG39_9FIRM</name>
<dbReference type="Proteomes" id="UP000298653">
    <property type="component" value="Chromosome"/>
</dbReference>
<keyword evidence="1" id="KW-0812">Transmembrane</keyword>
<dbReference type="AlphaFoldDB" id="A0A4P8IG39"/>
<evidence type="ECO:0000313" key="2">
    <source>
        <dbReference type="EMBL" id="QCP35901.1"/>
    </source>
</evidence>
<reference evidence="2 3" key="1">
    <citation type="submission" date="2019-05" db="EMBL/GenBank/DDBJ databases">
        <title>Complete genome sequencing of Anaerostipes rhamnosivorans.</title>
        <authorList>
            <person name="Bui T.P.N."/>
            <person name="de Vos W.M."/>
        </authorList>
    </citation>
    <scope>NUCLEOTIDE SEQUENCE [LARGE SCALE GENOMIC DNA]</scope>
    <source>
        <strain evidence="2 3">1y2</strain>
    </source>
</reference>
<accession>A0A4P8IG39</accession>
<gene>
    <name evidence="2" type="ORF">AR1Y2_2447</name>
</gene>
<organism evidence="2 3">
    <name type="scientific">Anaerostipes rhamnosivorans</name>
    <dbReference type="NCBI Taxonomy" id="1229621"/>
    <lineage>
        <taxon>Bacteria</taxon>
        <taxon>Bacillati</taxon>
        <taxon>Bacillota</taxon>
        <taxon>Clostridia</taxon>
        <taxon>Lachnospirales</taxon>
        <taxon>Lachnospiraceae</taxon>
        <taxon>Anaerostipes</taxon>
    </lineage>
</organism>
<keyword evidence="3" id="KW-1185">Reference proteome</keyword>